<dbReference type="EMBL" id="BAAAUX010000009">
    <property type="protein sequence ID" value="GAA2783146.1"/>
    <property type="molecule type" value="Genomic_DNA"/>
</dbReference>
<feature type="region of interest" description="Disordered" evidence="1">
    <location>
        <begin position="161"/>
        <end position="180"/>
    </location>
</feature>
<name>A0ABN3V8E2_9PSEU</name>
<sequence length="375" mass="41449">MSRQAQRVRKLAATLSERTGVEVQAEYDYDRHWRLSWVDGPTAEAMRAAAKAATRHLPQLDVAELRWRREHTELAVVAAALAYLREHPAERHGLRHRGDTLHGVVEYPERLDAALLAQAQYALARTADKRGWPDSTAALGYLERAGVVGVAADLWLSTLRGGESGHPPSDQGSSGTAVPPAVSADMLDPELRTKVDKLVDTLVNDIAGPADGEGPRGLRRMWSAEQARHLLLDEVDRRQRHDAAIEVADGAGLRGLSHHLGLDRSALRKRWPDLHQRDVPQLRWLHDHADEWRAAISALTDSVGHEAGVPLDRDQRSAALVLEHRATDGTWRSLIGTPEIVRGLLAGLHRSRDGLTEVLDRLETLLAAYDVLGHR</sequence>
<dbReference type="RefSeq" id="WP_344678871.1">
    <property type="nucleotide sequence ID" value="NZ_BAAAUX010000009.1"/>
</dbReference>
<evidence type="ECO:0000256" key="1">
    <source>
        <dbReference type="SAM" id="MobiDB-lite"/>
    </source>
</evidence>
<proteinExistence type="predicted"/>
<organism evidence="2 3">
    <name type="scientific">Saccharopolyspora taberi</name>
    <dbReference type="NCBI Taxonomy" id="60895"/>
    <lineage>
        <taxon>Bacteria</taxon>
        <taxon>Bacillati</taxon>
        <taxon>Actinomycetota</taxon>
        <taxon>Actinomycetes</taxon>
        <taxon>Pseudonocardiales</taxon>
        <taxon>Pseudonocardiaceae</taxon>
        <taxon>Saccharopolyspora</taxon>
    </lineage>
</organism>
<gene>
    <name evidence="2" type="ORF">GCM10010470_16410</name>
</gene>
<accession>A0ABN3V8E2</accession>
<dbReference type="Proteomes" id="UP001500979">
    <property type="component" value="Unassembled WGS sequence"/>
</dbReference>
<comment type="caution">
    <text evidence="2">The sequence shown here is derived from an EMBL/GenBank/DDBJ whole genome shotgun (WGS) entry which is preliminary data.</text>
</comment>
<reference evidence="2 3" key="1">
    <citation type="journal article" date="2019" name="Int. J. Syst. Evol. Microbiol.">
        <title>The Global Catalogue of Microorganisms (GCM) 10K type strain sequencing project: providing services to taxonomists for standard genome sequencing and annotation.</title>
        <authorList>
            <consortium name="The Broad Institute Genomics Platform"/>
            <consortium name="The Broad Institute Genome Sequencing Center for Infectious Disease"/>
            <person name="Wu L."/>
            <person name="Ma J."/>
        </authorList>
    </citation>
    <scope>NUCLEOTIDE SEQUENCE [LARGE SCALE GENOMIC DNA]</scope>
    <source>
        <strain evidence="2 3">JCM 9383</strain>
    </source>
</reference>
<evidence type="ECO:0000313" key="3">
    <source>
        <dbReference type="Proteomes" id="UP001500979"/>
    </source>
</evidence>
<evidence type="ECO:0000313" key="2">
    <source>
        <dbReference type="EMBL" id="GAA2783146.1"/>
    </source>
</evidence>
<keyword evidence="3" id="KW-1185">Reference proteome</keyword>
<protein>
    <submittedName>
        <fullName evidence="2">Uncharacterized protein</fullName>
    </submittedName>
</protein>